<comment type="caution">
    <text evidence="7">The sequence shown here is derived from an EMBL/GenBank/DDBJ whole genome shotgun (WGS) entry which is preliminary data.</text>
</comment>
<dbReference type="PANTHER" id="PTHR10057:SF0">
    <property type="entry name" value="TRANSLOCATOR PROTEIN"/>
    <property type="match status" value="1"/>
</dbReference>
<feature type="transmembrane region" description="Helical" evidence="6">
    <location>
        <begin position="55"/>
        <end position="75"/>
    </location>
</feature>
<dbReference type="EMBL" id="VOBQ01000016">
    <property type="protein sequence ID" value="TWO69148.1"/>
    <property type="molecule type" value="Genomic_DNA"/>
</dbReference>
<evidence type="ECO:0000256" key="4">
    <source>
        <dbReference type="ARBA" id="ARBA00022989"/>
    </source>
</evidence>
<dbReference type="InterPro" id="IPR004307">
    <property type="entry name" value="TspO_MBR"/>
</dbReference>
<dbReference type="FunFam" id="1.20.1260.100:FF:000001">
    <property type="entry name" value="translocator protein 2"/>
    <property type="match status" value="1"/>
</dbReference>
<gene>
    <name evidence="7" type="ORF">FN976_20665</name>
</gene>
<dbReference type="Gene3D" id="1.20.1260.100">
    <property type="entry name" value="TspO/MBR protein"/>
    <property type="match status" value="1"/>
</dbReference>
<evidence type="ECO:0000256" key="5">
    <source>
        <dbReference type="ARBA" id="ARBA00023136"/>
    </source>
</evidence>
<feature type="transmembrane region" description="Helical" evidence="6">
    <location>
        <begin position="137"/>
        <end position="158"/>
    </location>
</feature>
<feature type="transmembrane region" description="Helical" evidence="6">
    <location>
        <begin position="111"/>
        <end position="130"/>
    </location>
</feature>
<comment type="subcellular location">
    <subcellularLocation>
        <location evidence="1">Membrane</location>
        <topology evidence="1">Multi-pass membrane protein</topology>
    </subcellularLocation>
</comment>
<dbReference type="RefSeq" id="WP_145894959.1">
    <property type="nucleotide sequence ID" value="NZ_VOBQ01000016.1"/>
</dbReference>
<dbReference type="Pfam" id="PF03073">
    <property type="entry name" value="TspO_MBR"/>
    <property type="match status" value="1"/>
</dbReference>
<sequence>MRPASPHAAPHPARSLAAWLLLVGAAAAIGAVGSSSAPVFYSQLQLPGWAPPAGWFGPVWTVLYAMMAVAAWLVWRSPGRHGGALALFGFQLVANVLWSWFFFAWRSGEGAIADILVLDLLVVAALAAFWRIRPTAGALLLPYLAWILFATALSVTVWRMNPALL</sequence>
<proteinExistence type="inferred from homology"/>
<accession>A0A562ZLG2</accession>
<evidence type="ECO:0000256" key="2">
    <source>
        <dbReference type="ARBA" id="ARBA00007524"/>
    </source>
</evidence>
<dbReference type="InterPro" id="IPR038330">
    <property type="entry name" value="TspO/MBR-related_sf"/>
</dbReference>
<protein>
    <submittedName>
        <fullName evidence="7">Tryptophan-rich sensory protein</fullName>
    </submittedName>
</protein>
<organism evidence="7 8">
    <name type="scientific">Caenimonas sedimenti</name>
    <dbReference type="NCBI Taxonomy" id="2596921"/>
    <lineage>
        <taxon>Bacteria</taxon>
        <taxon>Pseudomonadati</taxon>
        <taxon>Pseudomonadota</taxon>
        <taxon>Betaproteobacteria</taxon>
        <taxon>Burkholderiales</taxon>
        <taxon>Comamonadaceae</taxon>
        <taxon>Caenimonas</taxon>
    </lineage>
</organism>
<dbReference type="PIRSF" id="PIRSF005859">
    <property type="entry name" value="PBR"/>
    <property type="match status" value="1"/>
</dbReference>
<name>A0A562ZLG2_9BURK</name>
<evidence type="ECO:0000313" key="8">
    <source>
        <dbReference type="Proteomes" id="UP000318199"/>
    </source>
</evidence>
<evidence type="ECO:0000313" key="7">
    <source>
        <dbReference type="EMBL" id="TWO69148.1"/>
    </source>
</evidence>
<dbReference type="GO" id="GO:0016020">
    <property type="term" value="C:membrane"/>
    <property type="evidence" value="ECO:0007669"/>
    <property type="project" value="UniProtKB-SubCell"/>
</dbReference>
<keyword evidence="8" id="KW-1185">Reference proteome</keyword>
<feature type="transmembrane region" description="Helical" evidence="6">
    <location>
        <begin position="82"/>
        <end position="105"/>
    </location>
</feature>
<dbReference type="GO" id="GO:0033013">
    <property type="term" value="P:tetrapyrrole metabolic process"/>
    <property type="evidence" value="ECO:0007669"/>
    <property type="project" value="UniProtKB-ARBA"/>
</dbReference>
<keyword evidence="3 6" id="KW-0812">Transmembrane</keyword>
<dbReference type="Proteomes" id="UP000318199">
    <property type="component" value="Unassembled WGS sequence"/>
</dbReference>
<dbReference type="AlphaFoldDB" id="A0A562ZLG2"/>
<evidence type="ECO:0000256" key="1">
    <source>
        <dbReference type="ARBA" id="ARBA00004141"/>
    </source>
</evidence>
<dbReference type="CDD" id="cd15904">
    <property type="entry name" value="TSPO_MBR"/>
    <property type="match status" value="1"/>
</dbReference>
<keyword evidence="4 6" id="KW-1133">Transmembrane helix</keyword>
<comment type="similarity">
    <text evidence="2">Belongs to the TspO/BZRP family.</text>
</comment>
<evidence type="ECO:0000256" key="6">
    <source>
        <dbReference type="SAM" id="Phobius"/>
    </source>
</evidence>
<keyword evidence="5 6" id="KW-0472">Membrane</keyword>
<reference evidence="7 8" key="1">
    <citation type="submission" date="2019-07" db="EMBL/GenBank/DDBJ databases">
        <title>Caenimonas sedimenti sp. nov., isolated from activated sludge.</title>
        <authorList>
            <person name="Xu J."/>
        </authorList>
    </citation>
    <scope>NUCLEOTIDE SEQUENCE [LARGE SCALE GENOMIC DNA]</scope>
    <source>
        <strain evidence="7 8">HX-9-20</strain>
    </source>
</reference>
<evidence type="ECO:0000256" key="3">
    <source>
        <dbReference type="ARBA" id="ARBA00022692"/>
    </source>
</evidence>
<dbReference type="PANTHER" id="PTHR10057">
    <property type="entry name" value="PERIPHERAL-TYPE BENZODIAZEPINE RECEPTOR"/>
    <property type="match status" value="1"/>
</dbReference>
<dbReference type="OrthoDB" id="9795496at2"/>